<dbReference type="InterPro" id="IPR016186">
    <property type="entry name" value="C-type_lectin-like/link_sf"/>
</dbReference>
<evidence type="ECO:0000313" key="12">
    <source>
        <dbReference type="Proteomes" id="UP000694701"/>
    </source>
</evidence>
<dbReference type="GO" id="GO:0005581">
    <property type="term" value="C:collagen trimer"/>
    <property type="evidence" value="ECO:0007669"/>
    <property type="project" value="UniProtKB-KW"/>
</dbReference>
<dbReference type="InterPro" id="IPR018378">
    <property type="entry name" value="C-type_lectin_CS"/>
</dbReference>
<proteinExistence type="predicted"/>
<evidence type="ECO:0000256" key="1">
    <source>
        <dbReference type="ARBA" id="ARBA00004613"/>
    </source>
</evidence>
<dbReference type="InterPro" id="IPR001304">
    <property type="entry name" value="C-type_lectin-like"/>
</dbReference>
<keyword evidence="2" id="KW-0964">Secreted</keyword>
<dbReference type="SUPFAM" id="SSF56436">
    <property type="entry name" value="C-type lectin-like"/>
    <property type="match status" value="1"/>
</dbReference>
<evidence type="ECO:0000256" key="8">
    <source>
        <dbReference type="SAM" id="MobiDB-lite"/>
    </source>
</evidence>
<name>A0A8C2K6C3_CYPCA</name>
<dbReference type="InterPro" id="IPR051663">
    <property type="entry name" value="CLec_Tetranectin-domain"/>
</dbReference>
<evidence type="ECO:0000256" key="3">
    <source>
        <dbReference type="ARBA" id="ARBA00022729"/>
    </source>
</evidence>
<feature type="signal peptide" evidence="9">
    <location>
        <begin position="1"/>
        <end position="21"/>
    </location>
</feature>
<dbReference type="PANTHER" id="PTHR22799">
    <property type="entry name" value="TETRANECTIN-RELATED"/>
    <property type="match status" value="1"/>
</dbReference>
<evidence type="ECO:0000256" key="6">
    <source>
        <dbReference type="ARBA" id="ARBA00023119"/>
    </source>
</evidence>
<dbReference type="Proteomes" id="UP000694701">
    <property type="component" value="Unplaced"/>
</dbReference>
<dbReference type="Ensembl" id="ENSCCRT00020113450.1">
    <property type="protein sequence ID" value="ENSCCRP00020103850.1"/>
    <property type="gene ID" value="ENSCCRG00020047449.1"/>
</dbReference>
<feature type="chain" id="PRO_5034427903" description="C-type lectin domain-containing protein" evidence="9">
    <location>
        <begin position="22"/>
        <end position="220"/>
    </location>
</feature>
<feature type="domain" description="C-type lectin" evidence="10">
    <location>
        <begin position="105"/>
        <end position="216"/>
    </location>
</feature>
<dbReference type="Pfam" id="PF01391">
    <property type="entry name" value="Collagen"/>
    <property type="match status" value="1"/>
</dbReference>
<dbReference type="PROSITE" id="PS50041">
    <property type="entry name" value="C_TYPE_LECTIN_2"/>
    <property type="match status" value="1"/>
</dbReference>
<dbReference type="GO" id="GO:0001503">
    <property type="term" value="P:ossification"/>
    <property type="evidence" value="ECO:0007669"/>
    <property type="project" value="TreeGrafter"/>
</dbReference>
<feature type="region of interest" description="Disordered" evidence="8">
    <location>
        <begin position="32"/>
        <end position="88"/>
    </location>
</feature>
<dbReference type="AlphaFoldDB" id="A0A8C2K6C3"/>
<evidence type="ECO:0000256" key="5">
    <source>
        <dbReference type="ARBA" id="ARBA00022837"/>
    </source>
</evidence>
<feature type="compositionally biased region" description="Basic and acidic residues" evidence="8">
    <location>
        <begin position="43"/>
        <end position="58"/>
    </location>
</feature>
<evidence type="ECO:0000256" key="9">
    <source>
        <dbReference type="SAM" id="SignalP"/>
    </source>
</evidence>
<keyword evidence="5" id="KW-0106">Calcium</keyword>
<dbReference type="InterPro" id="IPR008160">
    <property type="entry name" value="Collagen"/>
</dbReference>
<dbReference type="SMART" id="SM00034">
    <property type="entry name" value="CLECT"/>
    <property type="match status" value="1"/>
</dbReference>
<protein>
    <recommendedName>
        <fullName evidence="10">C-type lectin domain-containing protein</fullName>
    </recommendedName>
</protein>
<comment type="subcellular location">
    <subcellularLocation>
        <location evidence="1">Secreted</location>
    </subcellularLocation>
</comment>
<keyword evidence="6" id="KW-0176">Collagen</keyword>
<reference evidence="11" key="1">
    <citation type="submission" date="2025-08" db="UniProtKB">
        <authorList>
            <consortium name="Ensembl"/>
        </authorList>
    </citation>
    <scope>IDENTIFICATION</scope>
</reference>
<evidence type="ECO:0000256" key="7">
    <source>
        <dbReference type="ARBA" id="ARBA00023157"/>
    </source>
</evidence>
<dbReference type="GO" id="GO:0008083">
    <property type="term" value="F:growth factor activity"/>
    <property type="evidence" value="ECO:0007669"/>
    <property type="project" value="TreeGrafter"/>
</dbReference>
<organism evidence="11 12">
    <name type="scientific">Cyprinus carpio</name>
    <name type="common">Common carp</name>
    <dbReference type="NCBI Taxonomy" id="7962"/>
    <lineage>
        <taxon>Eukaryota</taxon>
        <taxon>Metazoa</taxon>
        <taxon>Chordata</taxon>
        <taxon>Craniata</taxon>
        <taxon>Vertebrata</taxon>
        <taxon>Euteleostomi</taxon>
        <taxon>Actinopterygii</taxon>
        <taxon>Neopterygii</taxon>
        <taxon>Teleostei</taxon>
        <taxon>Ostariophysi</taxon>
        <taxon>Cypriniformes</taxon>
        <taxon>Cyprinidae</taxon>
        <taxon>Cyprininae</taxon>
        <taxon>Cyprinus</taxon>
    </lineage>
</organism>
<dbReference type="Pfam" id="PF00059">
    <property type="entry name" value="Lectin_C"/>
    <property type="match status" value="1"/>
</dbReference>
<evidence type="ECO:0000259" key="10">
    <source>
        <dbReference type="PROSITE" id="PS50041"/>
    </source>
</evidence>
<dbReference type="GO" id="GO:0005615">
    <property type="term" value="C:extracellular space"/>
    <property type="evidence" value="ECO:0007669"/>
    <property type="project" value="TreeGrafter"/>
</dbReference>
<keyword evidence="4" id="KW-0430">Lectin</keyword>
<sequence length="220" mass="23488">MLKHQICAVLLLMEFMLLAAAQSSCPAYAGVPGTPGHNGSPGRDGRDGFPGPKGEKGDPGVGAQGPPGKIGPPGPAGAVGLKGQKGSLGPQASRFRIFRNIGGKYYVSDGLTANYNDGLKFCTNAGGRIALPTNEEENTLLMSLHAVLGSSYIMIGTTDNQIEGTFVDMHNQPLTFTKWMKNEPNDYRGNEDCVAIYTDGEWNDVKCDSQWHVVCELQIE</sequence>
<dbReference type="GO" id="GO:0030246">
    <property type="term" value="F:carbohydrate binding"/>
    <property type="evidence" value="ECO:0007669"/>
    <property type="project" value="UniProtKB-KW"/>
</dbReference>
<accession>A0A8C2K6C3</accession>
<dbReference type="InterPro" id="IPR016187">
    <property type="entry name" value="CTDL_fold"/>
</dbReference>
<dbReference type="PROSITE" id="PS00615">
    <property type="entry name" value="C_TYPE_LECTIN_1"/>
    <property type="match status" value="1"/>
</dbReference>
<evidence type="ECO:0000256" key="2">
    <source>
        <dbReference type="ARBA" id="ARBA00022525"/>
    </source>
</evidence>
<keyword evidence="3 9" id="KW-0732">Signal</keyword>
<dbReference type="PANTHER" id="PTHR22799:SF1">
    <property type="entry name" value="C-TYPE LECTIN DOMAIN FAMILY 11 MEMBER A"/>
    <property type="match status" value="1"/>
</dbReference>
<evidence type="ECO:0000313" key="11">
    <source>
        <dbReference type="Ensembl" id="ENSCCRP00020103850.1"/>
    </source>
</evidence>
<dbReference type="Gene3D" id="3.10.100.10">
    <property type="entry name" value="Mannose-Binding Protein A, subunit A"/>
    <property type="match status" value="1"/>
</dbReference>
<evidence type="ECO:0000256" key="4">
    <source>
        <dbReference type="ARBA" id="ARBA00022734"/>
    </source>
</evidence>
<keyword evidence="7" id="KW-1015">Disulfide bond</keyword>